<dbReference type="InterPro" id="IPR050680">
    <property type="entry name" value="YpeA/RimI_acetyltransf"/>
</dbReference>
<name>A0A1X7HLH9_9BACL</name>
<feature type="domain" description="N-acetyltransferase" evidence="3">
    <location>
        <begin position="29"/>
        <end position="184"/>
    </location>
</feature>
<reference evidence="4 5" key="1">
    <citation type="submission" date="2017-04" db="EMBL/GenBank/DDBJ databases">
        <authorList>
            <person name="Afonso C.L."/>
            <person name="Miller P.J."/>
            <person name="Scott M.A."/>
            <person name="Spackman E."/>
            <person name="Goraichik I."/>
            <person name="Dimitrov K.M."/>
            <person name="Suarez D.L."/>
            <person name="Swayne D.E."/>
        </authorList>
    </citation>
    <scope>NUCLEOTIDE SEQUENCE [LARGE SCALE GENOMIC DNA]</scope>
    <source>
        <strain evidence="4 5">N3/975</strain>
    </source>
</reference>
<dbReference type="SUPFAM" id="SSF55729">
    <property type="entry name" value="Acyl-CoA N-acyltransferases (Nat)"/>
    <property type="match status" value="1"/>
</dbReference>
<evidence type="ECO:0000256" key="1">
    <source>
        <dbReference type="ARBA" id="ARBA00022679"/>
    </source>
</evidence>
<sequence length="190" mass="22237">MEIKKIYDLSIEELNSLGIFGYTSNQKYEVTKEETLHTFSLQLNLINLDKPYVKQELNDDDDLDRYQKLVKLGYSLGLYLDNKLAAIAIAEPQLWNNTLLLWHFQVHENYRRKSYGSILMNRMIDLAEENGFRAVTLETQNTNAPAIHFYKQCGFMIEGVDLSFYTNLDNGNEEIALFMRKKIDKDYSIE</sequence>
<keyword evidence="1 4" id="KW-0808">Transferase</keyword>
<accession>A0A1X7HLH9</accession>
<dbReference type="PANTHER" id="PTHR43420:SF12">
    <property type="entry name" value="N-ACETYLTRANSFERASE DOMAIN-CONTAINING PROTEIN"/>
    <property type="match status" value="1"/>
</dbReference>
<protein>
    <submittedName>
        <fullName evidence="4">Acetyltransferases</fullName>
    </submittedName>
</protein>
<dbReference type="InterPro" id="IPR000182">
    <property type="entry name" value="GNAT_dom"/>
</dbReference>
<dbReference type="InterPro" id="IPR016181">
    <property type="entry name" value="Acyl_CoA_acyltransferase"/>
</dbReference>
<dbReference type="AlphaFoldDB" id="A0A1X7HLH9"/>
<dbReference type="STRING" id="1313296.SAMN05661091_3921"/>
<keyword evidence="2" id="KW-0012">Acyltransferase</keyword>
<dbReference type="GO" id="GO:0016747">
    <property type="term" value="F:acyltransferase activity, transferring groups other than amino-acyl groups"/>
    <property type="evidence" value="ECO:0007669"/>
    <property type="project" value="InterPro"/>
</dbReference>
<evidence type="ECO:0000256" key="2">
    <source>
        <dbReference type="ARBA" id="ARBA00023315"/>
    </source>
</evidence>
<proteinExistence type="predicted"/>
<dbReference type="RefSeq" id="WP_208914722.1">
    <property type="nucleotide sequence ID" value="NZ_LT840184.1"/>
</dbReference>
<dbReference type="CDD" id="cd04301">
    <property type="entry name" value="NAT_SF"/>
    <property type="match status" value="1"/>
</dbReference>
<dbReference type="Pfam" id="PF00583">
    <property type="entry name" value="Acetyltransf_1"/>
    <property type="match status" value="1"/>
</dbReference>
<dbReference type="PROSITE" id="PS51186">
    <property type="entry name" value="GNAT"/>
    <property type="match status" value="1"/>
</dbReference>
<evidence type="ECO:0000313" key="5">
    <source>
        <dbReference type="Proteomes" id="UP000192940"/>
    </source>
</evidence>
<evidence type="ECO:0000259" key="3">
    <source>
        <dbReference type="PROSITE" id="PS51186"/>
    </source>
</evidence>
<dbReference type="EMBL" id="LT840184">
    <property type="protein sequence ID" value="SMF87781.1"/>
    <property type="molecule type" value="Genomic_DNA"/>
</dbReference>
<dbReference type="Gene3D" id="3.40.630.30">
    <property type="match status" value="1"/>
</dbReference>
<evidence type="ECO:0000313" key="4">
    <source>
        <dbReference type="EMBL" id="SMF87781.1"/>
    </source>
</evidence>
<organism evidence="4 5">
    <name type="scientific">Paenibacillus uliginis N3/975</name>
    <dbReference type="NCBI Taxonomy" id="1313296"/>
    <lineage>
        <taxon>Bacteria</taxon>
        <taxon>Bacillati</taxon>
        <taxon>Bacillota</taxon>
        <taxon>Bacilli</taxon>
        <taxon>Bacillales</taxon>
        <taxon>Paenibacillaceae</taxon>
        <taxon>Paenibacillus</taxon>
    </lineage>
</organism>
<dbReference type="Proteomes" id="UP000192940">
    <property type="component" value="Chromosome I"/>
</dbReference>
<dbReference type="PANTHER" id="PTHR43420">
    <property type="entry name" value="ACETYLTRANSFERASE"/>
    <property type="match status" value="1"/>
</dbReference>
<gene>
    <name evidence="4" type="ORF">SAMN05661091_3921</name>
</gene>
<keyword evidence="5" id="KW-1185">Reference proteome</keyword>